<dbReference type="Pfam" id="PF13242">
    <property type="entry name" value="Hydrolase_like"/>
    <property type="match status" value="1"/>
</dbReference>
<reference evidence="1 2" key="1">
    <citation type="journal article" date="2019" name="Int. J. Syst. Evol. Microbiol.">
        <title>The Global Catalogue of Microorganisms (GCM) 10K type strain sequencing project: providing services to taxonomists for standard genome sequencing and annotation.</title>
        <authorList>
            <consortium name="The Broad Institute Genomics Platform"/>
            <consortium name="The Broad Institute Genome Sequencing Center for Infectious Disease"/>
            <person name="Wu L."/>
            <person name="Ma J."/>
        </authorList>
    </citation>
    <scope>NUCLEOTIDE SEQUENCE [LARGE SCALE GENOMIC DNA]</scope>
    <source>
        <strain evidence="1 2">JCM 15309</strain>
    </source>
</reference>
<proteinExistence type="predicted"/>
<accession>A0ABN2RVW1</accession>
<dbReference type="Pfam" id="PF13344">
    <property type="entry name" value="Hydrolase_6"/>
    <property type="match status" value="1"/>
</dbReference>
<dbReference type="InterPro" id="IPR036412">
    <property type="entry name" value="HAD-like_sf"/>
</dbReference>
<gene>
    <name evidence="1" type="ORF">GCM10009798_41400</name>
</gene>
<dbReference type="PANTHER" id="PTHR19288">
    <property type="entry name" value="4-NITROPHENYLPHOSPHATASE-RELATED"/>
    <property type="match status" value="1"/>
</dbReference>
<protein>
    <submittedName>
        <fullName evidence="1">HAD hydrolase-like protein</fullName>
    </submittedName>
</protein>
<dbReference type="InterPro" id="IPR023214">
    <property type="entry name" value="HAD_sf"/>
</dbReference>
<dbReference type="InterPro" id="IPR006357">
    <property type="entry name" value="HAD-SF_hydro_IIA"/>
</dbReference>
<evidence type="ECO:0000313" key="1">
    <source>
        <dbReference type="EMBL" id="GAA1975850.1"/>
    </source>
</evidence>
<comment type="caution">
    <text evidence="1">The sequence shown here is derived from an EMBL/GenBank/DDBJ whole genome shotgun (WGS) entry which is preliminary data.</text>
</comment>
<dbReference type="NCBIfam" id="TIGR01460">
    <property type="entry name" value="HAD-SF-IIA"/>
    <property type="match status" value="1"/>
</dbReference>
<dbReference type="SUPFAM" id="SSF56784">
    <property type="entry name" value="HAD-like"/>
    <property type="match status" value="1"/>
</dbReference>
<dbReference type="Gene3D" id="3.40.50.1000">
    <property type="entry name" value="HAD superfamily/HAD-like"/>
    <property type="match status" value="2"/>
</dbReference>
<dbReference type="EMBL" id="BAAAPB010000005">
    <property type="protein sequence ID" value="GAA1975850.1"/>
    <property type="molecule type" value="Genomic_DNA"/>
</dbReference>
<name>A0ABN2RVW1_9ACTN</name>
<keyword evidence="2" id="KW-1185">Reference proteome</keyword>
<organism evidence="1 2">
    <name type="scientific">Nocardioides panacihumi</name>
    <dbReference type="NCBI Taxonomy" id="400774"/>
    <lineage>
        <taxon>Bacteria</taxon>
        <taxon>Bacillati</taxon>
        <taxon>Actinomycetota</taxon>
        <taxon>Actinomycetes</taxon>
        <taxon>Propionibacteriales</taxon>
        <taxon>Nocardioidaceae</taxon>
        <taxon>Nocardioides</taxon>
    </lineage>
</organism>
<evidence type="ECO:0000313" key="2">
    <source>
        <dbReference type="Proteomes" id="UP001500571"/>
    </source>
</evidence>
<sequence length="340" mass="35855">MLTRTRVAAMLGASEKPLCEVYDLLMLDLDGVVYVGGHAVPGAPRHLEDVRRRGHRLAFITNNASRPPKAVAEHLTELGVPADARDVVTSAQAAARLLHDRLGAGVPVVALGAEGLVEALAAEGLVPVGVEDDAEALVTGYGPDVVWRDVMRAAVRVRDGLWWVASNSDMTIPTVYGTAPGHGVMVEMLRRFTDVEPDIAGKPARPLLDETVRRVGGTRPLMVGDRLDTDIAGGHTAGIDSLLVLTGITGLEELATATEELRPTYISADLGGLLVPQPAVDVRDGRCAVGGWEAVARADGITVTGQGAVDDWWRAVASAAWGWLDTTGSPADVSRLSVPR</sequence>
<dbReference type="PANTHER" id="PTHR19288:SF95">
    <property type="entry name" value="D-GLYCEROL 3-PHOSPHATE PHOSPHATASE"/>
    <property type="match status" value="1"/>
</dbReference>
<dbReference type="Proteomes" id="UP001500571">
    <property type="component" value="Unassembled WGS sequence"/>
</dbReference>